<dbReference type="Gene3D" id="3.40.50.10330">
    <property type="entry name" value="Probable inorganic polyphosphate/atp-NAD kinase, domain 1"/>
    <property type="match status" value="1"/>
</dbReference>
<protein>
    <recommendedName>
        <fullName evidence="7">sphingosine kinase</fullName>
        <ecNumber evidence="7">2.7.1.91</ecNumber>
    </recommendedName>
</protein>
<name>A0AAX6GFJ5_IRIPA</name>
<organism evidence="10 11">
    <name type="scientific">Iris pallida</name>
    <name type="common">Sweet iris</name>
    <dbReference type="NCBI Taxonomy" id="29817"/>
    <lineage>
        <taxon>Eukaryota</taxon>
        <taxon>Viridiplantae</taxon>
        <taxon>Streptophyta</taxon>
        <taxon>Embryophyta</taxon>
        <taxon>Tracheophyta</taxon>
        <taxon>Spermatophyta</taxon>
        <taxon>Magnoliopsida</taxon>
        <taxon>Liliopsida</taxon>
        <taxon>Asparagales</taxon>
        <taxon>Iridaceae</taxon>
        <taxon>Iridoideae</taxon>
        <taxon>Irideae</taxon>
        <taxon>Iris</taxon>
    </lineage>
</organism>
<dbReference type="InterPro" id="IPR016064">
    <property type="entry name" value="NAD/diacylglycerol_kinase_sf"/>
</dbReference>
<evidence type="ECO:0000259" key="9">
    <source>
        <dbReference type="PROSITE" id="PS50146"/>
    </source>
</evidence>
<evidence type="ECO:0000256" key="5">
    <source>
        <dbReference type="ARBA" id="ARBA00022840"/>
    </source>
</evidence>
<keyword evidence="5" id="KW-0067">ATP-binding</keyword>
<evidence type="ECO:0000256" key="4">
    <source>
        <dbReference type="ARBA" id="ARBA00022777"/>
    </source>
</evidence>
<proteinExistence type="predicted"/>
<keyword evidence="4 10" id="KW-0418">Kinase</keyword>
<dbReference type="InterPro" id="IPR017438">
    <property type="entry name" value="ATP-NAD_kinase_N"/>
</dbReference>
<comment type="caution">
    <text evidence="10">The sequence shown here is derived from an EMBL/GenBank/DDBJ whole genome shotgun (WGS) entry which is preliminary data.</text>
</comment>
<evidence type="ECO:0000256" key="2">
    <source>
        <dbReference type="ARBA" id="ARBA00022679"/>
    </source>
</evidence>
<keyword evidence="2" id="KW-0808">Transferase</keyword>
<gene>
    <name evidence="10" type="ORF">M6B38_368375</name>
</gene>
<evidence type="ECO:0000256" key="7">
    <source>
        <dbReference type="ARBA" id="ARBA00044037"/>
    </source>
</evidence>
<dbReference type="PROSITE" id="PS50146">
    <property type="entry name" value="DAGK"/>
    <property type="match status" value="1"/>
</dbReference>
<dbReference type="EC" id="2.7.1.91" evidence="7"/>
<dbReference type="Pfam" id="PF19279">
    <property type="entry name" value="YegS_C"/>
    <property type="match status" value="1"/>
</dbReference>
<dbReference type="GO" id="GO:0005524">
    <property type="term" value="F:ATP binding"/>
    <property type="evidence" value="ECO:0007669"/>
    <property type="project" value="UniProtKB-KW"/>
</dbReference>
<keyword evidence="3" id="KW-0547">Nucleotide-binding</keyword>
<sequence>MAHETLTLPGWIQINGSPAEATLTADGRLTWRVEGEPAERSLDLETEALGLGIEQERKIRVRAFVDDLGVASSAASAAAAGGGRGSTGKRTRKDFMLEMPTEESVSIWSERLKNCIDSFGRPKRLFIILNPYGGKKCAQNIFHSEVKPLLDAADVHYTLQETKFQLHAQQIARELDLLKYDGIVCVSGDGVLVEVVNGLLKRDDWETAIKVPLGIIPAGSGNGMAKSLLDAANEMYSIAHATFSVIRGHKRSLDVTTVMQGETKFFSVLMLTWGLVADIDIESEKYRWLGSARFDFYSLLRLANLRRYNGKIQFVPAPGYEMYGEPIQHDGEYKGNTGIPNISKQHVQGDGESVSQGGYSGPPSCLESSQWRSLDGPFISVWLNNVPWASEKIMPAPEAKFSDGYLDAAIIKDCPKSALISLLTKMADGTHANSPHVMYFKVKAFKLAPGQRVGSPTKGGIIDSDGEVLARGEGTYQCHQREDLMSYGPIQMTIDNGLATIFTPR</sequence>
<evidence type="ECO:0000256" key="1">
    <source>
        <dbReference type="ARBA" id="ARBA00004148"/>
    </source>
</evidence>
<comment type="subcellular location">
    <subcellularLocation>
        <location evidence="1">Vacuole membrane</location>
        <topology evidence="1">Peripheral membrane protein</topology>
    </subcellularLocation>
</comment>
<feature type="domain" description="DAGKc" evidence="9">
    <location>
        <begin position="120"/>
        <end position="262"/>
    </location>
</feature>
<feature type="region of interest" description="Disordered" evidence="8">
    <location>
        <begin position="338"/>
        <end position="361"/>
    </location>
</feature>
<dbReference type="Gene3D" id="2.60.200.40">
    <property type="match status" value="1"/>
</dbReference>
<dbReference type="SUPFAM" id="SSF111331">
    <property type="entry name" value="NAD kinase/diacylglycerol kinase-like"/>
    <property type="match status" value="1"/>
</dbReference>
<dbReference type="PANTHER" id="PTHR12358:SF31">
    <property type="entry name" value="ACYLGLYCEROL KINASE, MITOCHONDRIAL"/>
    <property type="match status" value="1"/>
</dbReference>
<evidence type="ECO:0000256" key="8">
    <source>
        <dbReference type="SAM" id="MobiDB-lite"/>
    </source>
</evidence>
<dbReference type="AlphaFoldDB" id="A0AAX6GFJ5"/>
<dbReference type="GO" id="GO:0005774">
    <property type="term" value="C:vacuolar membrane"/>
    <property type="evidence" value="ECO:0007669"/>
    <property type="project" value="UniProtKB-SubCell"/>
</dbReference>
<evidence type="ECO:0000313" key="11">
    <source>
        <dbReference type="Proteomes" id="UP001140949"/>
    </source>
</evidence>
<dbReference type="PANTHER" id="PTHR12358">
    <property type="entry name" value="SPHINGOSINE KINASE"/>
    <property type="match status" value="1"/>
</dbReference>
<keyword evidence="11" id="KW-1185">Reference proteome</keyword>
<evidence type="ECO:0000256" key="6">
    <source>
        <dbReference type="ARBA" id="ARBA00023136"/>
    </source>
</evidence>
<reference evidence="10" key="2">
    <citation type="submission" date="2023-04" db="EMBL/GenBank/DDBJ databases">
        <authorList>
            <person name="Bruccoleri R.E."/>
            <person name="Oakeley E.J."/>
            <person name="Faust A.-M."/>
            <person name="Dessus-Babus S."/>
            <person name="Altorfer M."/>
            <person name="Burckhardt D."/>
            <person name="Oertli M."/>
            <person name="Naumann U."/>
            <person name="Petersen F."/>
            <person name="Wong J."/>
        </authorList>
    </citation>
    <scope>NUCLEOTIDE SEQUENCE</scope>
    <source>
        <strain evidence="10">GSM-AAB239-AS_SAM_17_03QT</strain>
        <tissue evidence="10">Leaf</tissue>
    </source>
</reference>
<evidence type="ECO:0000313" key="10">
    <source>
        <dbReference type="EMBL" id="KAJ6827342.1"/>
    </source>
</evidence>
<dbReference type="Pfam" id="PF00781">
    <property type="entry name" value="DAGK_cat"/>
    <property type="match status" value="1"/>
</dbReference>
<evidence type="ECO:0000256" key="3">
    <source>
        <dbReference type="ARBA" id="ARBA00022741"/>
    </source>
</evidence>
<dbReference type="GO" id="GO:0008481">
    <property type="term" value="F:sphingosine kinase activity"/>
    <property type="evidence" value="ECO:0007669"/>
    <property type="project" value="UniProtKB-EC"/>
</dbReference>
<dbReference type="SMART" id="SM00046">
    <property type="entry name" value="DAGKc"/>
    <property type="match status" value="1"/>
</dbReference>
<dbReference type="Proteomes" id="UP001140949">
    <property type="component" value="Unassembled WGS sequence"/>
</dbReference>
<accession>A0AAX6GFJ5</accession>
<keyword evidence="6" id="KW-0472">Membrane</keyword>
<dbReference type="GO" id="GO:0046512">
    <property type="term" value="P:sphingosine biosynthetic process"/>
    <property type="evidence" value="ECO:0007669"/>
    <property type="project" value="TreeGrafter"/>
</dbReference>
<dbReference type="FunFam" id="3.40.50.10330:FF:000005">
    <property type="entry name" value="Sphingosine kinase 2"/>
    <property type="match status" value="1"/>
</dbReference>
<reference evidence="10" key="1">
    <citation type="journal article" date="2023" name="GigaByte">
        <title>Genome assembly of the bearded iris, Iris pallida Lam.</title>
        <authorList>
            <person name="Bruccoleri R.E."/>
            <person name="Oakeley E.J."/>
            <person name="Faust A.M.E."/>
            <person name="Altorfer M."/>
            <person name="Dessus-Babus S."/>
            <person name="Burckhardt D."/>
            <person name="Oertli M."/>
            <person name="Naumann U."/>
            <person name="Petersen F."/>
            <person name="Wong J."/>
        </authorList>
    </citation>
    <scope>NUCLEOTIDE SEQUENCE</scope>
    <source>
        <strain evidence="10">GSM-AAB239-AS_SAM_17_03QT</strain>
    </source>
</reference>
<dbReference type="InterPro" id="IPR045540">
    <property type="entry name" value="YegS/DAGK_C"/>
</dbReference>
<dbReference type="EMBL" id="JANAVB010020396">
    <property type="protein sequence ID" value="KAJ6827342.1"/>
    <property type="molecule type" value="Genomic_DNA"/>
</dbReference>
<dbReference type="InterPro" id="IPR050187">
    <property type="entry name" value="Lipid_Phosphate_FormReg"/>
</dbReference>
<dbReference type="InterPro" id="IPR001206">
    <property type="entry name" value="Diacylglycerol_kinase_cat_dom"/>
</dbReference>
<dbReference type="GO" id="GO:0071215">
    <property type="term" value="P:cellular response to abscisic acid stimulus"/>
    <property type="evidence" value="ECO:0007669"/>
    <property type="project" value="UniProtKB-ARBA"/>
</dbReference>